<proteinExistence type="predicted"/>
<protein>
    <submittedName>
        <fullName evidence="2">E3 ubiquitin-protein ligase</fullName>
    </submittedName>
</protein>
<name>A0AAW2Z2P3_9EUKA</name>
<feature type="compositionally biased region" description="Basic and acidic residues" evidence="1">
    <location>
        <begin position="53"/>
        <end position="71"/>
    </location>
</feature>
<evidence type="ECO:0000313" key="3">
    <source>
        <dbReference type="Proteomes" id="UP001431209"/>
    </source>
</evidence>
<dbReference type="EMBL" id="JAOPGA020000945">
    <property type="protein sequence ID" value="KAL0483194.1"/>
    <property type="molecule type" value="Genomic_DNA"/>
</dbReference>
<dbReference type="AlphaFoldDB" id="A0AAW2Z2P3"/>
<dbReference type="Proteomes" id="UP001431209">
    <property type="component" value="Unassembled WGS sequence"/>
</dbReference>
<feature type="compositionally biased region" description="Acidic residues" evidence="1">
    <location>
        <begin position="136"/>
        <end position="151"/>
    </location>
</feature>
<feature type="region of interest" description="Disordered" evidence="1">
    <location>
        <begin position="130"/>
        <end position="151"/>
    </location>
</feature>
<accession>A0AAW2Z2P3</accession>
<evidence type="ECO:0000256" key="1">
    <source>
        <dbReference type="SAM" id="MobiDB-lite"/>
    </source>
</evidence>
<feature type="region of interest" description="Disordered" evidence="1">
    <location>
        <begin position="42"/>
        <end position="71"/>
    </location>
</feature>
<organism evidence="2 3">
    <name type="scientific">Acrasis kona</name>
    <dbReference type="NCBI Taxonomy" id="1008807"/>
    <lineage>
        <taxon>Eukaryota</taxon>
        <taxon>Discoba</taxon>
        <taxon>Heterolobosea</taxon>
        <taxon>Tetramitia</taxon>
        <taxon>Eutetramitia</taxon>
        <taxon>Acrasidae</taxon>
        <taxon>Acrasis</taxon>
    </lineage>
</organism>
<comment type="caution">
    <text evidence="2">The sequence shown here is derived from an EMBL/GenBank/DDBJ whole genome shotgun (WGS) entry which is preliminary data.</text>
</comment>
<evidence type="ECO:0000313" key="2">
    <source>
        <dbReference type="EMBL" id="KAL0483194.1"/>
    </source>
</evidence>
<sequence length="189" mass="21752">MNPTVRRGIPLGSVIKNLCQTRNFSNNVAKAGSITVEHAKTVHHDKSHHGNAGHHDEHHDEHHDDHHHDEPPFQFDFSDPYYGVEKIIPKPSAHDVFICKMIGAIFVFWVCVMTQKNGLRILGLEQPHWEHGFGDSDSEKDDEDWDEEEDALSDNDIDELVTLYMADPRYKTDKVDKKIRTQGYLPELH</sequence>
<reference evidence="2 3" key="1">
    <citation type="submission" date="2024-03" db="EMBL/GenBank/DDBJ databases">
        <title>The Acrasis kona genome and developmental transcriptomes reveal deep origins of eukaryotic multicellular pathways.</title>
        <authorList>
            <person name="Sheikh S."/>
            <person name="Fu C.-J."/>
            <person name="Brown M.W."/>
            <person name="Baldauf S.L."/>
        </authorList>
    </citation>
    <scope>NUCLEOTIDE SEQUENCE [LARGE SCALE GENOMIC DNA]</scope>
    <source>
        <strain evidence="2 3">ATCC MYA-3509</strain>
    </source>
</reference>
<gene>
    <name evidence="2" type="ORF">AKO1_014845</name>
</gene>
<keyword evidence="3" id="KW-1185">Reference proteome</keyword>